<evidence type="ECO:0000313" key="2">
    <source>
        <dbReference type="Proteomes" id="UP001200537"/>
    </source>
</evidence>
<dbReference type="Proteomes" id="UP001200537">
    <property type="component" value="Unassembled WGS sequence"/>
</dbReference>
<evidence type="ECO:0000313" key="1">
    <source>
        <dbReference type="EMBL" id="MCG4617564.1"/>
    </source>
</evidence>
<name>A0AAJ1BB00_9ACTO</name>
<sequence>MARIPLCELLTRDEAAKAAKLSPRTIDRLAQAGIIQKRYLGRSSRIWIKDLEKLPTFTKRPTT</sequence>
<dbReference type="EMBL" id="JAKNHJ010000005">
    <property type="protein sequence ID" value="MCG4617564.1"/>
    <property type="molecule type" value="Genomic_DNA"/>
</dbReference>
<comment type="caution">
    <text evidence="1">The sequence shown here is derived from an EMBL/GenBank/DDBJ whole genome shotgun (WGS) entry which is preliminary data.</text>
</comment>
<accession>A0AAJ1BB00</accession>
<protein>
    <submittedName>
        <fullName evidence="1">Helix-turn-helix domain-containing protein</fullName>
    </submittedName>
</protein>
<organism evidence="1 2">
    <name type="scientific">Varibaculum cambriense</name>
    <dbReference type="NCBI Taxonomy" id="184870"/>
    <lineage>
        <taxon>Bacteria</taxon>
        <taxon>Bacillati</taxon>
        <taxon>Actinomycetota</taxon>
        <taxon>Actinomycetes</taxon>
        <taxon>Actinomycetales</taxon>
        <taxon>Actinomycetaceae</taxon>
        <taxon>Varibaculum</taxon>
    </lineage>
</organism>
<dbReference type="AlphaFoldDB" id="A0AAJ1BB00"/>
<proteinExistence type="predicted"/>
<gene>
    <name evidence="1" type="ORF">L0M99_03495</name>
</gene>
<reference evidence="1" key="1">
    <citation type="submission" date="2022-01" db="EMBL/GenBank/DDBJ databases">
        <title>Collection of gut derived symbiotic bacterial strains cultured from healthy donors.</title>
        <authorList>
            <person name="Lin H."/>
            <person name="Kohout C."/>
            <person name="Waligurski E."/>
            <person name="Pamer E.G."/>
        </authorList>
    </citation>
    <scope>NUCLEOTIDE SEQUENCE</scope>
    <source>
        <strain evidence="1">DFI.7.46</strain>
    </source>
</reference>
<dbReference type="RefSeq" id="WP_238127794.1">
    <property type="nucleotide sequence ID" value="NZ_JAKNHJ010000005.1"/>
</dbReference>